<dbReference type="Gene3D" id="1.10.8.60">
    <property type="match status" value="1"/>
</dbReference>
<dbReference type="Gene3D" id="3.40.50.300">
    <property type="entry name" value="P-loop containing nucleotide triphosphate hydrolases"/>
    <property type="match status" value="1"/>
</dbReference>
<dbReference type="PANTHER" id="PTHR32071:SF57">
    <property type="entry name" value="C4-DICARBOXYLATE TRANSPORT TRANSCRIPTIONAL REGULATORY PROTEIN DCTD"/>
    <property type="match status" value="1"/>
</dbReference>
<organism evidence="6 7">
    <name type="scientific">Tigheibacillus halophilus</name>
    <dbReference type="NCBI Taxonomy" id="361280"/>
    <lineage>
        <taxon>Bacteria</taxon>
        <taxon>Bacillati</taxon>
        <taxon>Bacillota</taxon>
        <taxon>Bacilli</taxon>
        <taxon>Bacillales</taxon>
        <taxon>Bacillaceae</taxon>
        <taxon>Tigheibacillus</taxon>
    </lineage>
</organism>
<feature type="domain" description="Sigma-54 factor interaction" evidence="5">
    <location>
        <begin position="1"/>
        <end position="166"/>
    </location>
</feature>
<name>A0ABU5C6R9_9BACI</name>
<dbReference type="InterPro" id="IPR027417">
    <property type="entry name" value="P-loop_NTPase"/>
</dbReference>
<dbReference type="InterPro" id="IPR058031">
    <property type="entry name" value="AAA_lid_NorR"/>
</dbReference>
<proteinExistence type="predicted"/>
<dbReference type="Pfam" id="PF00158">
    <property type="entry name" value="Sigma54_activat"/>
    <property type="match status" value="1"/>
</dbReference>
<accession>A0ABU5C6R9</accession>
<evidence type="ECO:0000256" key="3">
    <source>
        <dbReference type="ARBA" id="ARBA00023015"/>
    </source>
</evidence>
<comment type="caution">
    <text evidence="6">The sequence shown here is derived from an EMBL/GenBank/DDBJ whole genome shotgun (WGS) entry which is preliminary data.</text>
</comment>
<dbReference type="EMBL" id="JAWDIP010000003">
    <property type="protein sequence ID" value="MDY0394998.1"/>
    <property type="molecule type" value="Genomic_DNA"/>
</dbReference>
<dbReference type="PROSITE" id="PS00688">
    <property type="entry name" value="SIGMA54_INTERACT_3"/>
    <property type="match status" value="1"/>
</dbReference>
<dbReference type="Proteomes" id="UP001281447">
    <property type="component" value="Unassembled WGS sequence"/>
</dbReference>
<dbReference type="PROSITE" id="PS50045">
    <property type="entry name" value="SIGMA54_INTERACT_4"/>
    <property type="match status" value="1"/>
</dbReference>
<reference evidence="6 7" key="1">
    <citation type="submission" date="2023-10" db="EMBL/GenBank/DDBJ databases">
        <title>Virgibacillus halophilus 5B73C genome.</title>
        <authorList>
            <person name="Miliotis G."/>
            <person name="Sengupta P."/>
            <person name="Hameed A."/>
            <person name="Chuvochina M."/>
            <person name="Mcdonagh F."/>
            <person name="Simpson A.C."/>
            <person name="Singh N.K."/>
            <person name="Rekha P.D."/>
            <person name="Raman K."/>
            <person name="Hugenholtz P."/>
            <person name="Venkateswaran K."/>
        </authorList>
    </citation>
    <scope>NUCLEOTIDE SEQUENCE [LARGE SCALE GENOMIC DNA]</scope>
    <source>
        <strain evidence="6 7">5B73C</strain>
    </source>
</reference>
<evidence type="ECO:0000313" key="6">
    <source>
        <dbReference type="EMBL" id="MDY0394998.1"/>
    </source>
</evidence>
<keyword evidence="7" id="KW-1185">Reference proteome</keyword>
<sequence length="252" mass="28964">MNPSFFGYAKGAFTGANKEGKAGKFELAHRGTIFLDEIGDMPLAMQAKILRVLQEKQVERVGGNALIPVDFRLIAATNKDLKQLVDRGEFREDLYYRLFVVPLDIPPLRVRKQDIPIIIASKMHQLSKIYGMKEKTIDQEILRMMRRYDWPGNIRELINVLERLLVLTDGNHIATRDLPDFLQDKETEDSFISSDTHLQKYEDVRDVALQEERRAIESTLERVKGNKTKAAQLLGISRATLYNKLSRYAIET</sequence>
<evidence type="ECO:0000256" key="1">
    <source>
        <dbReference type="ARBA" id="ARBA00022741"/>
    </source>
</evidence>
<dbReference type="InterPro" id="IPR002078">
    <property type="entry name" value="Sigma_54_int"/>
</dbReference>
<dbReference type="Pfam" id="PF02954">
    <property type="entry name" value="HTH_8"/>
    <property type="match status" value="1"/>
</dbReference>
<evidence type="ECO:0000313" key="7">
    <source>
        <dbReference type="Proteomes" id="UP001281447"/>
    </source>
</evidence>
<protein>
    <submittedName>
        <fullName evidence="6">Sigma 54-interacting transcriptional regulator</fullName>
    </submittedName>
</protein>
<keyword evidence="4" id="KW-0804">Transcription</keyword>
<evidence type="ECO:0000256" key="2">
    <source>
        <dbReference type="ARBA" id="ARBA00022840"/>
    </source>
</evidence>
<dbReference type="PRINTS" id="PR01590">
    <property type="entry name" value="HTHFIS"/>
</dbReference>
<dbReference type="CDD" id="cd00009">
    <property type="entry name" value="AAA"/>
    <property type="match status" value="1"/>
</dbReference>
<keyword evidence="3" id="KW-0805">Transcription regulation</keyword>
<dbReference type="SUPFAM" id="SSF46689">
    <property type="entry name" value="Homeodomain-like"/>
    <property type="match status" value="1"/>
</dbReference>
<keyword evidence="2" id="KW-0067">ATP-binding</keyword>
<evidence type="ECO:0000259" key="5">
    <source>
        <dbReference type="PROSITE" id="PS50045"/>
    </source>
</evidence>
<gene>
    <name evidence="6" type="ORF">RWE15_11850</name>
</gene>
<dbReference type="PANTHER" id="PTHR32071">
    <property type="entry name" value="TRANSCRIPTIONAL REGULATORY PROTEIN"/>
    <property type="match status" value="1"/>
</dbReference>
<dbReference type="InterPro" id="IPR002197">
    <property type="entry name" value="HTH_Fis"/>
</dbReference>
<evidence type="ECO:0000256" key="4">
    <source>
        <dbReference type="ARBA" id="ARBA00023163"/>
    </source>
</evidence>
<dbReference type="Gene3D" id="1.10.10.60">
    <property type="entry name" value="Homeodomain-like"/>
    <property type="match status" value="1"/>
</dbReference>
<keyword evidence="1" id="KW-0547">Nucleotide-binding</keyword>
<dbReference type="Pfam" id="PF25601">
    <property type="entry name" value="AAA_lid_14"/>
    <property type="match status" value="1"/>
</dbReference>
<dbReference type="InterPro" id="IPR009057">
    <property type="entry name" value="Homeodomain-like_sf"/>
</dbReference>
<dbReference type="SUPFAM" id="SSF52540">
    <property type="entry name" value="P-loop containing nucleoside triphosphate hydrolases"/>
    <property type="match status" value="1"/>
</dbReference>
<dbReference type="InterPro" id="IPR025944">
    <property type="entry name" value="Sigma_54_int_dom_CS"/>
</dbReference>